<dbReference type="Pfam" id="PF00379">
    <property type="entry name" value="Chitin_bind_4"/>
    <property type="match status" value="1"/>
</dbReference>
<feature type="compositionally biased region" description="Basic and acidic residues" evidence="3">
    <location>
        <begin position="64"/>
        <end position="90"/>
    </location>
</feature>
<proteinExistence type="predicted"/>
<name>A0AAW0WMF2_CHEQU</name>
<feature type="chain" id="PRO_5043385009" description="Cuticle protein" evidence="4">
    <location>
        <begin position="24"/>
        <end position="143"/>
    </location>
</feature>
<reference evidence="5 6" key="1">
    <citation type="journal article" date="2024" name="BMC Genomics">
        <title>Genome assembly of redclaw crayfish (Cherax quadricarinatus) provides insights into its immune adaptation and hypoxia tolerance.</title>
        <authorList>
            <person name="Liu Z."/>
            <person name="Zheng J."/>
            <person name="Li H."/>
            <person name="Fang K."/>
            <person name="Wang S."/>
            <person name="He J."/>
            <person name="Zhou D."/>
            <person name="Weng S."/>
            <person name="Chi M."/>
            <person name="Gu Z."/>
            <person name="He J."/>
            <person name="Li F."/>
            <person name="Wang M."/>
        </authorList>
    </citation>
    <scope>NUCLEOTIDE SEQUENCE [LARGE SCALE GENOMIC DNA]</scope>
    <source>
        <strain evidence="5">ZL_2023a</strain>
    </source>
</reference>
<comment type="caution">
    <text evidence="5">The sequence shown here is derived from an EMBL/GenBank/DDBJ whole genome shotgun (WGS) entry which is preliminary data.</text>
</comment>
<feature type="compositionally biased region" description="Pro residues" evidence="3">
    <location>
        <begin position="40"/>
        <end position="62"/>
    </location>
</feature>
<dbReference type="PANTHER" id="PTHR12236:SF79">
    <property type="entry name" value="CUTICULAR PROTEIN 50CB-RELATED"/>
    <property type="match status" value="1"/>
</dbReference>
<evidence type="ECO:0000256" key="2">
    <source>
        <dbReference type="PROSITE-ProRule" id="PRU00497"/>
    </source>
</evidence>
<evidence type="ECO:0000313" key="6">
    <source>
        <dbReference type="Proteomes" id="UP001445076"/>
    </source>
</evidence>
<keyword evidence="1 2" id="KW-0193">Cuticle</keyword>
<feature type="non-terminal residue" evidence="5">
    <location>
        <position position="1"/>
    </location>
</feature>
<keyword evidence="6" id="KW-1185">Reference proteome</keyword>
<dbReference type="EMBL" id="JARKIK010000072">
    <property type="protein sequence ID" value="KAK8728431.1"/>
    <property type="molecule type" value="Genomic_DNA"/>
</dbReference>
<dbReference type="Proteomes" id="UP001445076">
    <property type="component" value="Unassembled WGS sequence"/>
</dbReference>
<evidence type="ECO:0000256" key="4">
    <source>
        <dbReference type="SAM" id="SignalP"/>
    </source>
</evidence>
<dbReference type="GO" id="GO:0005615">
    <property type="term" value="C:extracellular space"/>
    <property type="evidence" value="ECO:0007669"/>
    <property type="project" value="TreeGrafter"/>
</dbReference>
<evidence type="ECO:0008006" key="7">
    <source>
        <dbReference type="Google" id="ProtNLM"/>
    </source>
</evidence>
<dbReference type="InterPro" id="IPR051217">
    <property type="entry name" value="Insect_Cuticle_Struc_Prot"/>
</dbReference>
<feature type="signal peptide" evidence="4">
    <location>
        <begin position="1"/>
        <end position="23"/>
    </location>
</feature>
<protein>
    <recommendedName>
        <fullName evidence="7">Cuticle protein</fullName>
    </recommendedName>
</protein>
<dbReference type="GO" id="GO:0031012">
    <property type="term" value="C:extracellular matrix"/>
    <property type="evidence" value="ECO:0007669"/>
    <property type="project" value="TreeGrafter"/>
</dbReference>
<gene>
    <name evidence="5" type="ORF">OTU49_009295</name>
</gene>
<sequence length="143" mass="15224">PSSAPNMSLKAIIVTTFVVVTVARPNPLPDEAPANGYSLPQPPPPPPPPPPTYGQPSPPVEPPAKYDFDWLVKDDESGNDFGHQETRDGPHTQGSYYVLLADGRVQKVTYTVDGEGGYIAVVAYEGEAKPPAPVYTPSPPVYG</sequence>
<evidence type="ECO:0000256" key="1">
    <source>
        <dbReference type="ARBA" id="ARBA00022460"/>
    </source>
</evidence>
<dbReference type="PROSITE" id="PS51155">
    <property type="entry name" value="CHIT_BIND_RR_2"/>
    <property type="match status" value="1"/>
</dbReference>
<dbReference type="PANTHER" id="PTHR12236">
    <property type="entry name" value="STRUCTURAL CONTITUENT OF CUTICLE"/>
    <property type="match status" value="1"/>
</dbReference>
<keyword evidence="4" id="KW-0732">Signal</keyword>
<accession>A0AAW0WMF2</accession>
<dbReference type="GO" id="GO:0042302">
    <property type="term" value="F:structural constituent of cuticle"/>
    <property type="evidence" value="ECO:0007669"/>
    <property type="project" value="UniProtKB-UniRule"/>
</dbReference>
<dbReference type="AlphaFoldDB" id="A0AAW0WMF2"/>
<feature type="region of interest" description="Disordered" evidence="3">
    <location>
        <begin position="25"/>
        <end position="93"/>
    </location>
</feature>
<organism evidence="5 6">
    <name type="scientific">Cherax quadricarinatus</name>
    <name type="common">Australian red claw crayfish</name>
    <dbReference type="NCBI Taxonomy" id="27406"/>
    <lineage>
        <taxon>Eukaryota</taxon>
        <taxon>Metazoa</taxon>
        <taxon>Ecdysozoa</taxon>
        <taxon>Arthropoda</taxon>
        <taxon>Crustacea</taxon>
        <taxon>Multicrustacea</taxon>
        <taxon>Malacostraca</taxon>
        <taxon>Eumalacostraca</taxon>
        <taxon>Eucarida</taxon>
        <taxon>Decapoda</taxon>
        <taxon>Pleocyemata</taxon>
        <taxon>Astacidea</taxon>
        <taxon>Parastacoidea</taxon>
        <taxon>Parastacidae</taxon>
        <taxon>Cherax</taxon>
    </lineage>
</organism>
<evidence type="ECO:0000313" key="5">
    <source>
        <dbReference type="EMBL" id="KAK8728431.1"/>
    </source>
</evidence>
<evidence type="ECO:0000256" key="3">
    <source>
        <dbReference type="SAM" id="MobiDB-lite"/>
    </source>
</evidence>
<dbReference type="InterPro" id="IPR000618">
    <property type="entry name" value="Insect_cuticle"/>
</dbReference>